<evidence type="ECO:0000313" key="4">
    <source>
        <dbReference type="Proteomes" id="UP000094285"/>
    </source>
</evidence>
<feature type="compositionally biased region" description="Polar residues" evidence="1">
    <location>
        <begin position="165"/>
        <end position="174"/>
    </location>
</feature>
<dbReference type="InterPro" id="IPR005062">
    <property type="entry name" value="SAC3/GANP/THP3_conserved"/>
</dbReference>
<dbReference type="PANTHER" id="PTHR12436:SF4">
    <property type="entry name" value="LEUKOCYTE RECEPTOR CLUSTER MEMBER 8"/>
    <property type="match status" value="1"/>
</dbReference>
<dbReference type="Proteomes" id="UP000094285">
    <property type="component" value="Unassembled WGS sequence"/>
</dbReference>
<sequence>MNGLYNEVAPASLGGAKRKKEKGVQSSGGPAAQSSKSKHNKRSSKNKNQSKPPTGSQQQASQNTNAPGEWPPSLHQFVVECFTRSNQRLTEDQKPLFNRQLQLLIEKAVSLNYVFENNWLIQKLPILDGTKELELECERRKALEAAGLTTSRPTNALANEKKQDTPTLNYTNLKRSGDFDSASRKKQRSQRFESAIPITTDTTPYSSNSTSPVFIGTCQNLEKNYLRLTSEPIPALVRPQEVLIKSVSFILKKYRESNSYTYVINQFKSIRQDLTVQHIKNDFTIYVYELNAKVSLENNDLGEFNQCQSQLKYLYYLKRKNEPSLQLKFFRCELEFLVYRTIYMIITNNHSEIYKIKLKVEQSYKSFLKDPSEKDWFQFLLNLFKLNQDLLLENYYSFFKLFEQFSKLLEHKLGYQLIKNFIVTKTRVKALWSTSKAYRKISNLVIIERLAFENDLEFKEFLDKYKLGDFKGEIDFDCLGARGVLTGIINTAGFKKVDIKGQI</sequence>
<feature type="compositionally biased region" description="Polar residues" evidence="1">
    <location>
        <begin position="52"/>
        <end position="66"/>
    </location>
</feature>
<dbReference type="InterPro" id="IPR045107">
    <property type="entry name" value="SAC3/GANP/THP3"/>
</dbReference>
<reference evidence="4" key="1">
    <citation type="submission" date="2016-05" db="EMBL/GenBank/DDBJ databases">
        <title>Comparative genomics of biotechnologically important yeasts.</title>
        <authorList>
            <consortium name="DOE Joint Genome Institute"/>
            <person name="Riley R."/>
            <person name="Haridas S."/>
            <person name="Wolfe K.H."/>
            <person name="Lopes M.R."/>
            <person name="Hittinger C.T."/>
            <person name="Goker M."/>
            <person name="Salamov A."/>
            <person name="Wisecaver J."/>
            <person name="Long T.M."/>
            <person name="Aerts A.L."/>
            <person name="Barry K."/>
            <person name="Choi C."/>
            <person name="Clum A."/>
            <person name="Coughlan A.Y."/>
            <person name="Deshpande S."/>
            <person name="Douglass A.P."/>
            <person name="Hanson S.J."/>
            <person name="Klenk H.-P."/>
            <person name="Labutti K."/>
            <person name="Lapidus A."/>
            <person name="Lindquist E."/>
            <person name="Lipzen A."/>
            <person name="Meier-Kolthoff J.P."/>
            <person name="Ohm R.A."/>
            <person name="Otillar R.P."/>
            <person name="Pangilinan J."/>
            <person name="Peng Y."/>
            <person name="Rokas A."/>
            <person name="Rosa C.A."/>
            <person name="Scheuner C."/>
            <person name="Sibirny A.A."/>
            <person name="Slot J.C."/>
            <person name="Stielow J.B."/>
            <person name="Sun H."/>
            <person name="Kurtzman C.P."/>
            <person name="Blackwell M."/>
            <person name="Grigoriev I.V."/>
            <person name="Jeffries T.W."/>
        </authorList>
    </citation>
    <scope>NUCLEOTIDE SEQUENCE [LARGE SCALE GENOMIC DNA]</scope>
    <source>
        <strain evidence="4">NRRL Y-17324</strain>
    </source>
</reference>
<feature type="region of interest" description="Disordered" evidence="1">
    <location>
        <begin position="146"/>
        <end position="192"/>
    </location>
</feature>
<dbReference type="GO" id="GO:0005634">
    <property type="term" value="C:nucleus"/>
    <property type="evidence" value="ECO:0007669"/>
    <property type="project" value="TreeGrafter"/>
</dbReference>
<dbReference type="STRING" id="984487.A0A1E4SNC3"/>
<dbReference type="PANTHER" id="PTHR12436">
    <property type="entry name" value="80 KDA MCM3-ASSOCIATED PROTEIN"/>
    <property type="match status" value="1"/>
</dbReference>
<dbReference type="RefSeq" id="XP_020066143.1">
    <property type="nucleotide sequence ID" value="XM_020206378.1"/>
</dbReference>
<name>A0A1E4SNC3_9ASCO</name>
<feature type="domain" description="SAC3/GANP/THP3 conserved" evidence="2">
    <location>
        <begin position="229"/>
        <end position="467"/>
    </location>
</feature>
<proteinExistence type="predicted"/>
<evidence type="ECO:0000259" key="2">
    <source>
        <dbReference type="Pfam" id="PF03399"/>
    </source>
</evidence>
<dbReference type="GeneID" id="30980515"/>
<organism evidence="3 4">
    <name type="scientific">Suhomyces tanzawaensis NRRL Y-17324</name>
    <dbReference type="NCBI Taxonomy" id="984487"/>
    <lineage>
        <taxon>Eukaryota</taxon>
        <taxon>Fungi</taxon>
        <taxon>Dikarya</taxon>
        <taxon>Ascomycota</taxon>
        <taxon>Saccharomycotina</taxon>
        <taxon>Pichiomycetes</taxon>
        <taxon>Debaryomycetaceae</taxon>
        <taxon>Suhomyces</taxon>
    </lineage>
</organism>
<dbReference type="Pfam" id="PF03399">
    <property type="entry name" value="SAC3_GANP"/>
    <property type="match status" value="1"/>
</dbReference>
<accession>A0A1E4SNC3</accession>
<feature type="compositionally biased region" description="Basic residues" evidence="1">
    <location>
        <begin position="36"/>
        <end position="45"/>
    </location>
</feature>
<evidence type="ECO:0000256" key="1">
    <source>
        <dbReference type="SAM" id="MobiDB-lite"/>
    </source>
</evidence>
<protein>
    <recommendedName>
        <fullName evidence="2">SAC3/GANP/THP3 conserved domain-containing protein</fullName>
    </recommendedName>
</protein>
<dbReference type="Gene3D" id="1.25.40.990">
    <property type="match status" value="1"/>
</dbReference>
<evidence type="ECO:0000313" key="3">
    <source>
        <dbReference type="EMBL" id="ODV81021.1"/>
    </source>
</evidence>
<feature type="compositionally biased region" description="Polar residues" evidence="1">
    <location>
        <begin position="148"/>
        <end position="157"/>
    </location>
</feature>
<dbReference type="AlphaFoldDB" id="A0A1E4SNC3"/>
<feature type="region of interest" description="Disordered" evidence="1">
    <location>
        <begin position="1"/>
        <end position="71"/>
    </location>
</feature>
<gene>
    <name evidence="3" type="ORF">CANTADRAFT_188252</name>
</gene>
<keyword evidence="4" id="KW-1185">Reference proteome</keyword>
<dbReference type="OrthoDB" id="199574at2759"/>
<dbReference type="EMBL" id="KV453910">
    <property type="protein sequence ID" value="ODV81021.1"/>
    <property type="molecule type" value="Genomic_DNA"/>
</dbReference>